<evidence type="ECO:0000256" key="7">
    <source>
        <dbReference type="ARBA" id="ARBA00022695"/>
    </source>
</evidence>
<dbReference type="KEGG" id="surl:BI350_00175"/>
<evidence type="ECO:0000256" key="4">
    <source>
        <dbReference type="ARBA" id="ARBA00022630"/>
    </source>
</evidence>
<keyword evidence="10" id="KW-0067">ATP-binding</keyword>
<keyword evidence="9" id="KW-0274">FAD</keyword>
<evidence type="ECO:0000259" key="12">
    <source>
        <dbReference type="Pfam" id="PF06574"/>
    </source>
</evidence>
<proteinExistence type="inferred from homology"/>
<keyword evidence="8" id="KW-0547">Nucleotide-binding</keyword>
<dbReference type="Gene3D" id="3.40.50.620">
    <property type="entry name" value="HUPs"/>
    <property type="match status" value="1"/>
</dbReference>
<keyword evidence="7" id="KW-0548">Nucleotidyltransferase</keyword>
<dbReference type="AlphaFoldDB" id="A0A1D8JBX4"/>
<evidence type="ECO:0000256" key="2">
    <source>
        <dbReference type="ARBA" id="ARBA00010214"/>
    </source>
</evidence>
<sequence>METIYLNHSTQNIVPSKAESCVIALGFFDGMHLGHQEVIESAKRIAEERQLRFACMSFFPHPKEVLLSGSEKVQYLMPMAEKQKVLHEKGVEKFYIVEFDRRFASLSPKQFVYEYLLQYGVEHVVAGFDFTYGYRGEGHMGRLAEDADGKLDVLKVEEVGCKGQKISSTLIRNLICSGRMDLIEEYLGRSYELVGKIRVNHDVLEIVIDPYYLLPASGEYEVLVKMGVAEWVQTATVVDGKVILQKYDSQRHFLHDFTNVRLEWKRCLVPVL</sequence>
<dbReference type="Proteomes" id="UP000185746">
    <property type="component" value="Chromosome"/>
</dbReference>
<evidence type="ECO:0000256" key="5">
    <source>
        <dbReference type="ARBA" id="ARBA00022643"/>
    </source>
</evidence>
<dbReference type="GO" id="GO:0009231">
    <property type="term" value="P:riboflavin biosynthetic process"/>
    <property type="evidence" value="ECO:0007669"/>
    <property type="project" value="InterPro"/>
</dbReference>
<dbReference type="CDD" id="cd02064">
    <property type="entry name" value="FAD_synthetase_N"/>
    <property type="match status" value="1"/>
</dbReference>
<keyword evidence="5" id="KW-0288">FMN</keyword>
<evidence type="ECO:0000256" key="8">
    <source>
        <dbReference type="ARBA" id="ARBA00022741"/>
    </source>
</evidence>
<evidence type="ECO:0000313" key="13">
    <source>
        <dbReference type="EMBL" id="AOV06207.1"/>
    </source>
</evidence>
<evidence type="ECO:0000256" key="6">
    <source>
        <dbReference type="ARBA" id="ARBA00022679"/>
    </source>
</evidence>
<keyword evidence="14" id="KW-1185">Reference proteome</keyword>
<evidence type="ECO:0000313" key="14">
    <source>
        <dbReference type="Proteomes" id="UP000185746"/>
    </source>
</evidence>
<keyword evidence="6" id="KW-0808">Transferase</keyword>
<dbReference type="InterPro" id="IPR015864">
    <property type="entry name" value="FAD_synthase"/>
</dbReference>
<gene>
    <name evidence="13" type="ORF">BI350_00175</name>
</gene>
<evidence type="ECO:0000256" key="3">
    <source>
        <dbReference type="ARBA" id="ARBA00012393"/>
    </source>
</evidence>
<dbReference type="GO" id="GO:0006747">
    <property type="term" value="P:FAD biosynthetic process"/>
    <property type="evidence" value="ECO:0007669"/>
    <property type="project" value="UniProtKB-UniPathway"/>
</dbReference>
<accession>A0A1D8JBX4</accession>
<comment type="pathway">
    <text evidence="1">Cofactor biosynthesis; FAD biosynthesis; FAD from FMN: step 1/1.</text>
</comment>
<protein>
    <recommendedName>
        <fullName evidence="3">FAD synthase</fullName>
        <ecNumber evidence="3">2.7.7.2</ecNumber>
    </recommendedName>
</protein>
<dbReference type="GO" id="GO:0005524">
    <property type="term" value="F:ATP binding"/>
    <property type="evidence" value="ECO:0007669"/>
    <property type="project" value="UniProtKB-KW"/>
</dbReference>
<organism evidence="13 14">
    <name type="scientific">Sporosarcina ureilytica</name>
    <dbReference type="NCBI Taxonomy" id="298596"/>
    <lineage>
        <taxon>Bacteria</taxon>
        <taxon>Bacillati</taxon>
        <taxon>Bacillota</taxon>
        <taxon>Bacilli</taxon>
        <taxon>Bacillales</taxon>
        <taxon>Caryophanaceae</taxon>
        <taxon>Sporosarcina</taxon>
    </lineage>
</organism>
<evidence type="ECO:0000256" key="9">
    <source>
        <dbReference type="ARBA" id="ARBA00022827"/>
    </source>
</evidence>
<dbReference type="Pfam" id="PF06574">
    <property type="entry name" value="FAD_syn"/>
    <property type="match status" value="1"/>
</dbReference>
<evidence type="ECO:0000256" key="11">
    <source>
        <dbReference type="ARBA" id="ARBA00049494"/>
    </source>
</evidence>
<comment type="catalytic activity">
    <reaction evidence="11">
        <text>FMN + ATP + H(+) = FAD + diphosphate</text>
        <dbReference type="Rhea" id="RHEA:17237"/>
        <dbReference type="ChEBI" id="CHEBI:15378"/>
        <dbReference type="ChEBI" id="CHEBI:30616"/>
        <dbReference type="ChEBI" id="CHEBI:33019"/>
        <dbReference type="ChEBI" id="CHEBI:57692"/>
        <dbReference type="ChEBI" id="CHEBI:58210"/>
        <dbReference type="EC" id="2.7.7.2"/>
    </reaction>
</comment>
<dbReference type="InterPro" id="IPR014729">
    <property type="entry name" value="Rossmann-like_a/b/a_fold"/>
</dbReference>
<name>A0A1D8JBX4_9BACL</name>
<dbReference type="UniPathway" id="UPA00277">
    <property type="reaction ID" value="UER00407"/>
</dbReference>
<keyword evidence="4" id="KW-0285">Flavoprotein</keyword>
<feature type="domain" description="FAD synthetase" evidence="12">
    <location>
        <begin position="16"/>
        <end position="169"/>
    </location>
</feature>
<evidence type="ECO:0000256" key="10">
    <source>
        <dbReference type="ARBA" id="ARBA00022840"/>
    </source>
</evidence>
<dbReference type="EC" id="2.7.7.2" evidence="3"/>
<dbReference type="EMBL" id="CP017560">
    <property type="protein sequence ID" value="AOV06207.1"/>
    <property type="molecule type" value="Genomic_DNA"/>
</dbReference>
<dbReference type="FunFam" id="3.40.50.620:FF:000021">
    <property type="entry name" value="Riboflavin biosynthesis protein"/>
    <property type="match status" value="1"/>
</dbReference>
<evidence type="ECO:0000256" key="1">
    <source>
        <dbReference type="ARBA" id="ARBA00004726"/>
    </source>
</evidence>
<dbReference type="GO" id="GO:0003919">
    <property type="term" value="F:FMN adenylyltransferase activity"/>
    <property type="evidence" value="ECO:0007669"/>
    <property type="project" value="UniProtKB-EC"/>
</dbReference>
<dbReference type="SUPFAM" id="SSF52374">
    <property type="entry name" value="Nucleotidylyl transferase"/>
    <property type="match status" value="1"/>
</dbReference>
<dbReference type="RefSeq" id="WP_075526297.1">
    <property type="nucleotide sequence ID" value="NZ_CP017560.1"/>
</dbReference>
<reference evidence="13 14" key="1">
    <citation type="submission" date="2016-09" db="EMBL/GenBank/DDBJ databases">
        <title>Complete genome sequence of the Lysinibacillus sphaericus LMG 22257, a specie of Bacillus with ureolytic activity that can effectively biodeposit calcium carbonate.</title>
        <authorList>
            <person name="Yan W."/>
        </authorList>
    </citation>
    <scope>NUCLEOTIDE SEQUENCE [LARGE SCALE GENOMIC DNA]</scope>
    <source>
        <strain evidence="13 14">LMG 22257</strain>
    </source>
</reference>
<comment type="similarity">
    <text evidence="2">Belongs to the RibF family.</text>
</comment>